<reference evidence="3" key="1">
    <citation type="journal article" date="2019" name="Int. J. Syst. Evol. Microbiol.">
        <title>The Global Catalogue of Microorganisms (GCM) 10K type strain sequencing project: providing services to taxonomists for standard genome sequencing and annotation.</title>
        <authorList>
            <consortium name="The Broad Institute Genomics Platform"/>
            <consortium name="The Broad Institute Genome Sequencing Center for Infectious Disease"/>
            <person name="Wu L."/>
            <person name="Ma J."/>
        </authorList>
    </citation>
    <scope>NUCLEOTIDE SEQUENCE [LARGE SCALE GENOMIC DNA]</scope>
    <source>
        <strain evidence="3">IBRC-M 10703</strain>
    </source>
</reference>
<keyword evidence="1" id="KW-0812">Transmembrane</keyword>
<dbReference type="EMBL" id="JBHSAO010000001">
    <property type="protein sequence ID" value="MFC4022590.1"/>
    <property type="molecule type" value="Genomic_DNA"/>
</dbReference>
<accession>A0ABV8GS88</accession>
<proteinExistence type="predicted"/>
<comment type="caution">
    <text evidence="2">The sequence shown here is derived from an EMBL/GenBank/DDBJ whole genome shotgun (WGS) entry which is preliminary data.</text>
</comment>
<gene>
    <name evidence="2" type="ORF">ACFOUV_02000</name>
</gene>
<dbReference type="RefSeq" id="WP_379495095.1">
    <property type="nucleotide sequence ID" value="NZ_JBHSAO010000001.1"/>
</dbReference>
<evidence type="ECO:0000313" key="3">
    <source>
        <dbReference type="Proteomes" id="UP001595772"/>
    </source>
</evidence>
<keyword evidence="3" id="KW-1185">Reference proteome</keyword>
<evidence type="ECO:0000313" key="2">
    <source>
        <dbReference type="EMBL" id="MFC4022590.1"/>
    </source>
</evidence>
<name>A0ABV8GS88_9BACI</name>
<sequence length="528" mass="58698">MGESTNGNQKKGVSKGIIALIVGVIVLAGGSAAAFMILSNSPKASYFLAEKNTIDYMVEQMENRYEPELDWYEKTQTDKTASTVELTAAYNDPAASTGGYGLDPSMFINNSSIIFDAQTDMENRQIYTDLKATIGGMEIDDIQLYLTEEKLMLGLPFLEEVIQMNDEDLGPLLHEADPDMFTGDEKLGLETIFESAEGVLPEEDIEYLEKEYLKFIYDELPEDAFTSSDESIDVNGESINSEKIEFKLSEEQSKDLITTVLDKMENDDRLKEILVDQMTAQQFGSNIYMDEDIDLLMSDFETAVADAKQGLDEFKIPDGLTSTVWIHEDKIVQRDIAMEMGPNEEELAALSVKGTQLLTDTNQFFNYDMTFSDAYSEGSMNISGDLNWEDNQATDSISLSLEDIVLSYEGSETLEDGNRDFERTFTLQEPTSGGGSLLWSGNATYDNDIMNSENNLSVETPDFGQDMFSLTIVTDGKMIDSVETISDENVKEIGGMSPSEIQAYIEMDVTPKFQQWLFGLMAGGGIGF</sequence>
<keyword evidence="1" id="KW-1133">Transmembrane helix</keyword>
<keyword evidence="1" id="KW-0472">Membrane</keyword>
<evidence type="ECO:0008006" key="4">
    <source>
        <dbReference type="Google" id="ProtNLM"/>
    </source>
</evidence>
<protein>
    <recommendedName>
        <fullName evidence="4">DUF945 domain-containing protein</fullName>
    </recommendedName>
</protein>
<evidence type="ECO:0000256" key="1">
    <source>
        <dbReference type="SAM" id="Phobius"/>
    </source>
</evidence>
<organism evidence="2 3">
    <name type="scientific">Oceanobacillus longus</name>
    <dbReference type="NCBI Taxonomy" id="930120"/>
    <lineage>
        <taxon>Bacteria</taxon>
        <taxon>Bacillati</taxon>
        <taxon>Bacillota</taxon>
        <taxon>Bacilli</taxon>
        <taxon>Bacillales</taxon>
        <taxon>Bacillaceae</taxon>
        <taxon>Oceanobacillus</taxon>
    </lineage>
</organism>
<feature type="transmembrane region" description="Helical" evidence="1">
    <location>
        <begin position="17"/>
        <end position="38"/>
    </location>
</feature>
<dbReference type="Proteomes" id="UP001595772">
    <property type="component" value="Unassembled WGS sequence"/>
</dbReference>